<dbReference type="Proteomes" id="UP000287547">
    <property type="component" value="Unassembled WGS sequence"/>
</dbReference>
<feature type="region of interest" description="Disordered" evidence="1">
    <location>
        <begin position="22"/>
        <end position="71"/>
    </location>
</feature>
<accession>A0A428ZRR3</accession>
<dbReference type="EMBL" id="QHKI01000002">
    <property type="protein sequence ID" value="RSM90742.1"/>
    <property type="molecule type" value="Genomic_DNA"/>
</dbReference>
<dbReference type="InterPro" id="IPR028037">
    <property type="entry name" value="Antitoxin_Rv0909/MT0933"/>
</dbReference>
<evidence type="ECO:0000256" key="1">
    <source>
        <dbReference type="SAM" id="MobiDB-lite"/>
    </source>
</evidence>
<reference evidence="2 3" key="1">
    <citation type="submission" date="2018-05" db="EMBL/GenBank/DDBJ databases">
        <title>Evolution of GPA BGCs.</title>
        <authorList>
            <person name="Waglechner N."/>
            <person name="Wright G.D."/>
        </authorList>
    </citation>
    <scope>NUCLEOTIDE SEQUENCE [LARGE SCALE GENOMIC DNA]</scope>
    <source>
        <strain evidence="2 3">A82846</strain>
    </source>
</reference>
<sequence>MTRKAGTMFEKAKEKLQKLAGEHPDKVDKGIDKAADVANQRTGGKHGDKIQQGADKLKERMQRPDNNQPPA</sequence>
<evidence type="ECO:0000313" key="2">
    <source>
        <dbReference type="EMBL" id="RSM90742.1"/>
    </source>
</evidence>
<gene>
    <name evidence="2" type="ORF">DMH04_04625</name>
</gene>
<evidence type="ECO:0008006" key="4">
    <source>
        <dbReference type="Google" id="ProtNLM"/>
    </source>
</evidence>
<feature type="compositionally biased region" description="Basic and acidic residues" evidence="1">
    <location>
        <begin position="22"/>
        <end position="35"/>
    </location>
</feature>
<proteinExistence type="predicted"/>
<dbReference type="AlphaFoldDB" id="A0A428ZRR3"/>
<protein>
    <recommendedName>
        <fullName evidence="4">MT0933-like antitoxin protein</fullName>
    </recommendedName>
</protein>
<organism evidence="2 3">
    <name type="scientific">Kibdelosporangium aridum</name>
    <dbReference type="NCBI Taxonomy" id="2030"/>
    <lineage>
        <taxon>Bacteria</taxon>
        <taxon>Bacillati</taxon>
        <taxon>Actinomycetota</taxon>
        <taxon>Actinomycetes</taxon>
        <taxon>Pseudonocardiales</taxon>
        <taxon>Pseudonocardiaceae</taxon>
        <taxon>Kibdelosporangium</taxon>
    </lineage>
</organism>
<feature type="compositionally biased region" description="Basic and acidic residues" evidence="1">
    <location>
        <begin position="45"/>
        <end position="63"/>
    </location>
</feature>
<evidence type="ECO:0000313" key="3">
    <source>
        <dbReference type="Proteomes" id="UP000287547"/>
    </source>
</evidence>
<dbReference type="OrthoDB" id="3579262at2"/>
<dbReference type="Pfam" id="PF14013">
    <property type="entry name" value="MT0933_antitox"/>
    <property type="match status" value="1"/>
</dbReference>
<comment type="caution">
    <text evidence="2">The sequence shown here is derived from an EMBL/GenBank/DDBJ whole genome shotgun (WGS) entry which is preliminary data.</text>
</comment>
<name>A0A428ZRR3_KIBAR</name>